<dbReference type="Proteomes" id="UP000603865">
    <property type="component" value="Unassembled WGS sequence"/>
</dbReference>
<keyword evidence="4" id="KW-1185">Reference proteome</keyword>
<protein>
    <submittedName>
        <fullName evidence="3">Alpha/beta hydrolase</fullName>
    </submittedName>
</protein>
<dbReference type="GO" id="GO:0016020">
    <property type="term" value="C:membrane"/>
    <property type="evidence" value="ECO:0007669"/>
    <property type="project" value="TreeGrafter"/>
</dbReference>
<dbReference type="Pfam" id="PF12697">
    <property type="entry name" value="Abhydrolase_6"/>
    <property type="match status" value="1"/>
</dbReference>
<dbReference type="EMBL" id="BMQL01000006">
    <property type="protein sequence ID" value="GGR03528.1"/>
    <property type="molecule type" value="Genomic_DNA"/>
</dbReference>
<comment type="caution">
    <text evidence="3">The sequence shown here is derived from an EMBL/GenBank/DDBJ whole genome shotgun (WGS) entry which is preliminary data.</text>
</comment>
<dbReference type="RefSeq" id="WP_189089060.1">
    <property type="nucleotide sequence ID" value="NZ_BMQL01000006.1"/>
</dbReference>
<dbReference type="InterPro" id="IPR050266">
    <property type="entry name" value="AB_hydrolase_sf"/>
</dbReference>
<feature type="region of interest" description="Disordered" evidence="1">
    <location>
        <begin position="151"/>
        <end position="171"/>
    </location>
</feature>
<gene>
    <name evidence="3" type="ORF">GCM10008957_15520</name>
</gene>
<evidence type="ECO:0000313" key="4">
    <source>
        <dbReference type="Proteomes" id="UP000603865"/>
    </source>
</evidence>
<reference evidence="3" key="2">
    <citation type="submission" date="2020-09" db="EMBL/GenBank/DDBJ databases">
        <authorList>
            <person name="Sun Q."/>
            <person name="Ohkuma M."/>
        </authorList>
    </citation>
    <scope>NUCLEOTIDE SEQUENCE</scope>
    <source>
        <strain evidence="3">JCM 31311</strain>
    </source>
</reference>
<dbReference type="AlphaFoldDB" id="A0A918F4H0"/>
<reference evidence="3" key="1">
    <citation type="journal article" date="2014" name="Int. J. Syst. Evol. Microbiol.">
        <title>Complete genome sequence of Corynebacterium casei LMG S-19264T (=DSM 44701T), isolated from a smear-ripened cheese.</title>
        <authorList>
            <consortium name="US DOE Joint Genome Institute (JGI-PGF)"/>
            <person name="Walter F."/>
            <person name="Albersmeier A."/>
            <person name="Kalinowski J."/>
            <person name="Ruckert C."/>
        </authorList>
    </citation>
    <scope>NUCLEOTIDE SEQUENCE</scope>
    <source>
        <strain evidence="3">JCM 31311</strain>
    </source>
</reference>
<organism evidence="3 4">
    <name type="scientific">Deinococcus ruber</name>
    <dbReference type="NCBI Taxonomy" id="1848197"/>
    <lineage>
        <taxon>Bacteria</taxon>
        <taxon>Thermotogati</taxon>
        <taxon>Deinococcota</taxon>
        <taxon>Deinococci</taxon>
        <taxon>Deinococcales</taxon>
        <taxon>Deinococcaceae</taxon>
        <taxon>Deinococcus</taxon>
    </lineage>
</organism>
<sequence>MNASAMPALLLPGTLCSDVLWSGLSLPGGTQVRNIRGHSLADAASRALEGVQGRVHLVGFSLGAIVAFEVLRLAPERVAQLTLISANPHAPSAAQLHLWEEQQERVQAGEFGTLIAELSSGPHRQQLLEMAQQTGPQVFLEQLQLLRSRPDSRPTLSSWTGPLTLLTGQDDTVTPPHLSEEMKALAPQADLRIVPGAGHYLPLDAPDVLSDILFRGNAVQGVTSYA</sequence>
<accession>A0A918F4H0</accession>
<dbReference type="GO" id="GO:0047372">
    <property type="term" value="F:monoacylglycerol lipase activity"/>
    <property type="evidence" value="ECO:0007669"/>
    <property type="project" value="TreeGrafter"/>
</dbReference>
<dbReference type="InterPro" id="IPR000073">
    <property type="entry name" value="AB_hydrolase_1"/>
</dbReference>
<proteinExistence type="predicted"/>
<name>A0A918F4H0_9DEIO</name>
<evidence type="ECO:0000256" key="1">
    <source>
        <dbReference type="SAM" id="MobiDB-lite"/>
    </source>
</evidence>
<dbReference type="SUPFAM" id="SSF53474">
    <property type="entry name" value="alpha/beta-Hydrolases"/>
    <property type="match status" value="1"/>
</dbReference>
<keyword evidence="3" id="KW-0378">Hydrolase</keyword>
<dbReference type="InterPro" id="IPR029058">
    <property type="entry name" value="AB_hydrolase_fold"/>
</dbReference>
<dbReference type="GO" id="GO:0046464">
    <property type="term" value="P:acylglycerol catabolic process"/>
    <property type="evidence" value="ECO:0007669"/>
    <property type="project" value="TreeGrafter"/>
</dbReference>
<evidence type="ECO:0000259" key="2">
    <source>
        <dbReference type="Pfam" id="PF12697"/>
    </source>
</evidence>
<dbReference type="PANTHER" id="PTHR43798">
    <property type="entry name" value="MONOACYLGLYCEROL LIPASE"/>
    <property type="match status" value="1"/>
</dbReference>
<dbReference type="Gene3D" id="3.40.50.1820">
    <property type="entry name" value="alpha/beta hydrolase"/>
    <property type="match status" value="1"/>
</dbReference>
<feature type="compositionally biased region" description="Polar residues" evidence="1">
    <location>
        <begin position="154"/>
        <end position="171"/>
    </location>
</feature>
<feature type="domain" description="AB hydrolase-1" evidence="2">
    <location>
        <begin position="40"/>
        <end position="211"/>
    </location>
</feature>
<dbReference type="PANTHER" id="PTHR43798:SF33">
    <property type="entry name" value="HYDROLASE, PUTATIVE (AFU_ORTHOLOGUE AFUA_2G14860)-RELATED"/>
    <property type="match status" value="1"/>
</dbReference>
<evidence type="ECO:0000313" key="3">
    <source>
        <dbReference type="EMBL" id="GGR03528.1"/>
    </source>
</evidence>